<dbReference type="EMBL" id="CADEBD010000959">
    <property type="protein sequence ID" value="CAB3261050.1"/>
    <property type="molecule type" value="Genomic_DNA"/>
</dbReference>
<dbReference type="AlphaFoldDB" id="A0A8S1BPS5"/>
<keyword evidence="1" id="KW-0732">Signal</keyword>
<dbReference type="Proteomes" id="UP000494106">
    <property type="component" value="Unassembled WGS sequence"/>
</dbReference>
<gene>
    <name evidence="2" type="ORF">APLA_LOCUS17290</name>
    <name evidence="3" type="ORF">APLA_LOCUS17291</name>
    <name evidence="4" type="ORF">APLA_LOCUS18344</name>
</gene>
<evidence type="ECO:0000313" key="4">
    <source>
        <dbReference type="EMBL" id="CAB3262356.1"/>
    </source>
</evidence>
<sequence length="165" mass="18328">MLKIIFAIIIFAAVGADCKSFIISGPTWKNERKACASGGEHHNSYTFYLGTLSDYSATYEEITGIADTIVAEGDLTLTTGKAGTVPRSELHLSEYSQSSDYKQFRGSWRMESYRGWASQIVEMVLTVKFYNSGKIYMDSYVSAGSWMSVTCADTKAYVERIKVSL</sequence>
<comment type="caution">
    <text evidence="3">The sequence shown here is derived from an EMBL/GenBank/DDBJ whole genome shotgun (WGS) entry which is preliminary data.</text>
</comment>
<dbReference type="Proteomes" id="UP000494256">
    <property type="component" value="Unassembled WGS sequence"/>
</dbReference>
<evidence type="ECO:0000313" key="2">
    <source>
        <dbReference type="EMBL" id="CAB3261050.1"/>
    </source>
</evidence>
<organism evidence="3 6">
    <name type="scientific">Arctia plantaginis</name>
    <name type="common">Wood tiger moth</name>
    <name type="synonym">Phalaena plantaginis</name>
    <dbReference type="NCBI Taxonomy" id="874455"/>
    <lineage>
        <taxon>Eukaryota</taxon>
        <taxon>Metazoa</taxon>
        <taxon>Ecdysozoa</taxon>
        <taxon>Arthropoda</taxon>
        <taxon>Hexapoda</taxon>
        <taxon>Insecta</taxon>
        <taxon>Pterygota</taxon>
        <taxon>Neoptera</taxon>
        <taxon>Endopterygota</taxon>
        <taxon>Lepidoptera</taxon>
        <taxon>Glossata</taxon>
        <taxon>Ditrysia</taxon>
        <taxon>Noctuoidea</taxon>
        <taxon>Erebidae</taxon>
        <taxon>Arctiinae</taxon>
        <taxon>Arctia</taxon>
    </lineage>
</organism>
<dbReference type="EMBL" id="CADEBC010000958">
    <property type="protein sequence ID" value="CAB3262356.1"/>
    <property type="molecule type" value="Genomic_DNA"/>
</dbReference>
<protein>
    <submittedName>
        <fullName evidence="3">Uncharacterized protein</fullName>
    </submittedName>
</protein>
<feature type="chain" id="PRO_5036273222" evidence="1">
    <location>
        <begin position="19"/>
        <end position="165"/>
    </location>
</feature>
<reference evidence="5 6" key="1">
    <citation type="submission" date="2020-04" db="EMBL/GenBank/DDBJ databases">
        <authorList>
            <person name="Wallbank WR R."/>
            <person name="Pardo Diaz C."/>
            <person name="Kozak K."/>
            <person name="Martin S."/>
            <person name="Jiggins C."/>
            <person name="Moest M."/>
            <person name="Warren A I."/>
            <person name="Byers J.R.P. K."/>
            <person name="Montejo-Kovacevich G."/>
            <person name="Yen C E."/>
        </authorList>
    </citation>
    <scope>NUCLEOTIDE SEQUENCE [LARGE SCALE GENOMIC DNA]</scope>
</reference>
<dbReference type="EMBL" id="CADEBD010000959">
    <property type="protein sequence ID" value="CAB3261052.1"/>
    <property type="molecule type" value="Genomic_DNA"/>
</dbReference>
<feature type="signal peptide" evidence="1">
    <location>
        <begin position="1"/>
        <end position="18"/>
    </location>
</feature>
<name>A0A8S1BPS5_ARCPL</name>
<evidence type="ECO:0000313" key="6">
    <source>
        <dbReference type="Proteomes" id="UP000494256"/>
    </source>
</evidence>
<evidence type="ECO:0000256" key="1">
    <source>
        <dbReference type="SAM" id="SignalP"/>
    </source>
</evidence>
<keyword evidence="5" id="KW-1185">Reference proteome</keyword>
<evidence type="ECO:0000313" key="3">
    <source>
        <dbReference type="EMBL" id="CAB3261052.1"/>
    </source>
</evidence>
<accession>A0A8S1BPS5</accession>
<evidence type="ECO:0000313" key="5">
    <source>
        <dbReference type="Proteomes" id="UP000494106"/>
    </source>
</evidence>
<proteinExistence type="predicted"/>
<dbReference type="OrthoDB" id="7281928at2759"/>